<dbReference type="AlphaFoldDB" id="A0A2N5J0E8"/>
<proteinExistence type="predicted"/>
<comment type="caution">
    <text evidence="1">The sequence shown here is derived from an EMBL/GenBank/DDBJ whole genome shotgun (WGS) entry which is preliminary data.</text>
</comment>
<reference evidence="1 2" key="1">
    <citation type="submission" date="2017-07" db="EMBL/GenBank/DDBJ databases">
        <title>Bifidobacterium novel species.</title>
        <authorList>
            <person name="Lugli G.A."/>
            <person name="Milani C."/>
            <person name="Duranti S."/>
            <person name="Mangifesta M."/>
        </authorList>
    </citation>
    <scope>NUCLEOTIDE SEQUENCE [LARGE SCALE GENOMIC DNA]</scope>
    <source>
        <strain evidence="1 2">77</strain>
    </source>
</reference>
<dbReference type="Pfam" id="PF05402">
    <property type="entry name" value="PqqD"/>
    <property type="match status" value="1"/>
</dbReference>
<evidence type="ECO:0000313" key="1">
    <source>
        <dbReference type="EMBL" id="PLS27690.1"/>
    </source>
</evidence>
<protein>
    <submittedName>
        <fullName evidence="1">Coenzyme PQQ synthesis protein</fullName>
    </submittedName>
</protein>
<name>A0A2N5J0E8_9BIFI</name>
<dbReference type="InterPro" id="IPR008792">
    <property type="entry name" value="PQQD"/>
</dbReference>
<dbReference type="Gene3D" id="1.10.10.1150">
    <property type="entry name" value="Coenzyme PQQ synthesis protein D (PqqD)"/>
    <property type="match status" value="1"/>
</dbReference>
<sequence>MRIKRGFVMRDVAGQTVIIATGEASKTFQGMIRVNGTGKIVWQGLTDGLDENAIVDRVTAEYDIDRATAAHDVAAFIGQMRDNGFLAE</sequence>
<dbReference type="Proteomes" id="UP000235034">
    <property type="component" value="Unassembled WGS sequence"/>
</dbReference>
<evidence type="ECO:0000313" key="2">
    <source>
        <dbReference type="Proteomes" id="UP000235034"/>
    </source>
</evidence>
<dbReference type="EMBL" id="NMWT01000020">
    <property type="protein sequence ID" value="PLS27690.1"/>
    <property type="molecule type" value="Genomic_DNA"/>
</dbReference>
<dbReference type="OrthoDB" id="9795908at2"/>
<gene>
    <name evidence="1" type="ORF">Uis4E_1376</name>
</gene>
<dbReference type="RefSeq" id="WP_101622500.1">
    <property type="nucleotide sequence ID" value="NZ_NMWT01000020.1"/>
</dbReference>
<dbReference type="InterPro" id="IPR041881">
    <property type="entry name" value="PqqD_sf"/>
</dbReference>
<keyword evidence="2" id="KW-1185">Reference proteome</keyword>
<accession>A0A2N5J0E8</accession>
<organism evidence="1 2">
    <name type="scientific">Bifidobacterium parmae</name>
    <dbReference type="NCBI Taxonomy" id="361854"/>
    <lineage>
        <taxon>Bacteria</taxon>
        <taxon>Bacillati</taxon>
        <taxon>Actinomycetota</taxon>
        <taxon>Actinomycetes</taxon>
        <taxon>Bifidobacteriales</taxon>
        <taxon>Bifidobacteriaceae</taxon>
        <taxon>Bifidobacterium</taxon>
    </lineage>
</organism>